<keyword evidence="2" id="KW-0812">Transmembrane</keyword>
<dbReference type="RefSeq" id="WP_253476009.1">
    <property type="nucleotide sequence ID" value="NZ_JALJXV010000003.1"/>
</dbReference>
<dbReference type="AlphaFoldDB" id="A0AAE3KB04"/>
<reference evidence="3" key="1">
    <citation type="submission" date="2022-03" db="EMBL/GenBank/DDBJ databases">
        <title>Genomic Encyclopedia of Type Strains, Phase III (KMG-III): the genomes of soil and plant-associated and newly described type strains.</title>
        <authorList>
            <person name="Whitman W."/>
        </authorList>
    </citation>
    <scope>NUCLEOTIDE SEQUENCE</scope>
    <source>
        <strain evidence="3">ANL 6-2</strain>
    </source>
</reference>
<name>A0AAE3KB04_9GAMM</name>
<keyword evidence="4" id="KW-1185">Reference proteome</keyword>
<accession>A0AAE3KB04</accession>
<protein>
    <submittedName>
        <fullName evidence="3">Uncharacterized protein</fullName>
    </submittedName>
</protein>
<sequence length="400" mass="42833">MNSTEKTPVRIVVDFLPGVAPKDAESFARGFIRRHGYSISRAAYRVTRYPGGCAYEIHEGGAQRALLPGILKHLELAEEVHVVTGTRVLRVQKTRSGYQALLLPEGQAAECMPIKPGPRLKPYQNLHVGLINFAAALLSVSIIAFGATLGAFVLLGNAEQHQVVDGTAQKVTQLPIERFPAMREGYFVEEHRFRGGRWEQPVYVQPEEAVIAEVLETVGDEVRSALDEAVTAGVVDAPGVRESRPGSRTQARAETQSAGTGDRGDGNAEPEEMLPAHLRVARSQILGGARALTRAIQRHESEGGEALSAGADLRELVSARAIAALPGVPRSVVASGGQWTLGEDGALLLPITERALCQALAIEGGAARIGERVAANRTLQCIQRQGETVFTVRYHEAGGA</sequence>
<dbReference type="Proteomes" id="UP001205843">
    <property type="component" value="Unassembled WGS sequence"/>
</dbReference>
<feature type="region of interest" description="Disordered" evidence="1">
    <location>
        <begin position="236"/>
        <end position="270"/>
    </location>
</feature>
<feature type="compositionally biased region" description="Polar residues" evidence="1">
    <location>
        <begin position="246"/>
        <end position="259"/>
    </location>
</feature>
<evidence type="ECO:0000256" key="1">
    <source>
        <dbReference type="SAM" id="MobiDB-lite"/>
    </source>
</evidence>
<keyword evidence="2" id="KW-1133">Transmembrane helix</keyword>
<keyword evidence="2" id="KW-0472">Membrane</keyword>
<comment type="caution">
    <text evidence="3">The sequence shown here is derived from an EMBL/GenBank/DDBJ whole genome shotgun (WGS) entry which is preliminary data.</text>
</comment>
<gene>
    <name evidence="3" type="ORF">J2T57_001311</name>
</gene>
<evidence type="ECO:0000313" key="4">
    <source>
        <dbReference type="Proteomes" id="UP001205843"/>
    </source>
</evidence>
<dbReference type="EMBL" id="JALJXV010000003">
    <property type="protein sequence ID" value="MCP1674209.1"/>
    <property type="molecule type" value="Genomic_DNA"/>
</dbReference>
<evidence type="ECO:0000256" key="2">
    <source>
        <dbReference type="SAM" id="Phobius"/>
    </source>
</evidence>
<evidence type="ECO:0000313" key="3">
    <source>
        <dbReference type="EMBL" id="MCP1674209.1"/>
    </source>
</evidence>
<proteinExistence type="predicted"/>
<feature type="transmembrane region" description="Helical" evidence="2">
    <location>
        <begin position="129"/>
        <end position="155"/>
    </location>
</feature>
<organism evidence="3 4">
    <name type="scientific">Natronocella acetinitrilica</name>
    <dbReference type="NCBI Taxonomy" id="414046"/>
    <lineage>
        <taxon>Bacteria</taxon>
        <taxon>Pseudomonadati</taxon>
        <taxon>Pseudomonadota</taxon>
        <taxon>Gammaproteobacteria</taxon>
        <taxon>Chromatiales</taxon>
        <taxon>Ectothiorhodospiraceae</taxon>
        <taxon>Natronocella</taxon>
    </lineage>
</organism>